<evidence type="ECO:0000313" key="3">
    <source>
        <dbReference type="Proteomes" id="UP001501231"/>
    </source>
</evidence>
<evidence type="ECO:0000256" key="1">
    <source>
        <dbReference type="SAM" id="MobiDB-lite"/>
    </source>
</evidence>
<dbReference type="Proteomes" id="UP001501231">
    <property type="component" value="Unassembled WGS sequence"/>
</dbReference>
<protein>
    <submittedName>
        <fullName evidence="2">Uncharacterized protein</fullName>
    </submittedName>
</protein>
<feature type="region of interest" description="Disordered" evidence="1">
    <location>
        <begin position="29"/>
        <end position="51"/>
    </location>
</feature>
<organism evidence="2 3">
    <name type="scientific">Actinomadura vinacea</name>
    <dbReference type="NCBI Taxonomy" id="115336"/>
    <lineage>
        <taxon>Bacteria</taxon>
        <taxon>Bacillati</taxon>
        <taxon>Actinomycetota</taxon>
        <taxon>Actinomycetes</taxon>
        <taxon>Streptosporangiales</taxon>
        <taxon>Thermomonosporaceae</taxon>
        <taxon>Actinomadura</taxon>
    </lineage>
</organism>
<sequence>MGGGTADRLERMKRPRSVEFADFPLRDDAGKMRRSALRAERVGPPRRDLVG</sequence>
<comment type="caution">
    <text evidence="2">The sequence shown here is derived from an EMBL/GenBank/DDBJ whole genome shotgun (WGS) entry which is preliminary data.</text>
</comment>
<name>A0ABP5VFB3_9ACTN</name>
<evidence type="ECO:0000313" key="2">
    <source>
        <dbReference type="EMBL" id="GAA2401550.1"/>
    </source>
</evidence>
<proteinExistence type="predicted"/>
<dbReference type="EMBL" id="BAAARW010000002">
    <property type="protein sequence ID" value="GAA2401550.1"/>
    <property type="molecule type" value="Genomic_DNA"/>
</dbReference>
<accession>A0ABP5VFB3</accession>
<gene>
    <name evidence="2" type="ORF">GCM10010191_06040</name>
</gene>
<keyword evidence="3" id="KW-1185">Reference proteome</keyword>
<reference evidence="3" key="1">
    <citation type="journal article" date="2019" name="Int. J. Syst. Evol. Microbiol.">
        <title>The Global Catalogue of Microorganisms (GCM) 10K type strain sequencing project: providing services to taxonomists for standard genome sequencing and annotation.</title>
        <authorList>
            <consortium name="The Broad Institute Genomics Platform"/>
            <consortium name="The Broad Institute Genome Sequencing Center for Infectious Disease"/>
            <person name="Wu L."/>
            <person name="Ma J."/>
        </authorList>
    </citation>
    <scope>NUCLEOTIDE SEQUENCE [LARGE SCALE GENOMIC DNA]</scope>
    <source>
        <strain evidence="3">JCM 3325</strain>
    </source>
</reference>